<dbReference type="AlphaFoldDB" id="A0A200Q1K9"/>
<name>A0A200Q1K9_MACCD</name>
<evidence type="ECO:0000313" key="2">
    <source>
        <dbReference type="EMBL" id="OVA04360.1"/>
    </source>
</evidence>
<gene>
    <name evidence="2" type="ORF">BVC80_1395g72</name>
</gene>
<proteinExistence type="predicted"/>
<sequence length="313" mass="35079">MADYGYTTRRFVPQENGYEAWNTRNNGFETHSDGWGKTGFASNGEAVRDHVCRPVIIDAQGRKRPIIAYPPENKMENFVTKTETIIEQVYAPEVTLYGNTSPRKVAPVKEYGVFNNGWRKPLSPERPPRVDEFISQVQTEASRPSRTSLMSNLHWRQKPHSNGHSGISGHGRNSANTVHQPHFDERSEMALDYKQEPAIITEGGWARPNRAAWASPTALTKPTNDIGAAIDYLKEARATMSQSVNMAPTQRRFTVPTPMVPKLETYSPANDNREALRRYGGLGGPQVVNTADTYSSSAIDSREAARRYQGHMM</sequence>
<reference evidence="2 3" key="1">
    <citation type="journal article" date="2017" name="Mol. Plant">
        <title>The Genome of Medicinal Plant Macleaya cordata Provides New Insights into Benzylisoquinoline Alkaloids Metabolism.</title>
        <authorList>
            <person name="Liu X."/>
            <person name="Liu Y."/>
            <person name="Huang P."/>
            <person name="Ma Y."/>
            <person name="Qing Z."/>
            <person name="Tang Q."/>
            <person name="Cao H."/>
            <person name="Cheng P."/>
            <person name="Zheng Y."/>
            <person name="Yuan Z."/>
            <person name="Zhou Y."/>
            <person name="Liu J."/>
            <person name="Tang Z."/>
            <person name="Zhuo Y."/>
            <person name="Zhang Y."/>
            <person name="Yu L."/>
            <person name="Huang J."/>
            <person name="Yang P."/>
            <person name="Peng Q."/>
            <person name="Zhang J."/>
            <person name="Jiang W."/>
            <person name="Zhang Z."/>
            <person name="Lin K."/>
            <person name="Ro D.K."/>
            <person name="Chen X."/>
            <person name="Xiong X."/>
            <person name="Shang Y."/>
            <person name="Huang S."/>
            <person name="Zeng J."/>
        </authorList>
    </citation>
    <scope>NUCLEOTIDE SEQUENCE [LARGE SCALE GENOMIC DNA]</scope>
    <source>
        <strain evidence="3">cv. BLH2017</strain>
        <tissue evidence="2">Root</tissue>
    </source>
</reference>
<evidence type="ECO:0000313" key="3">
    <source>
        <dbReference type="Proteomes" id="UP000195402"/>
    </source>
</evidence>
<feature type="region of interest" description="Disordered" evidence="1">
    <location>
        <begin position="158"/>
        <end position="178"/>
    </location>
</feature>
<dbReference type="Proteomes" id="UP000195402">
    <property type="component" value="Unassembled WGS sequence"/>
</dbReference>
<protein>
    <submittedName>
        <fullName evidence="2">Uncharacterized protein</fullName>
    </submittedName>
</protein>
<dbReference type="EMBL" id="MVGT01003318">
    <property type="protein sequence ID" value="OVA04360.1"/>
    <property type="molecule type" value="Genomic_DNA"/>
</dbReference>
<accession>A0A200Q1K9</accession>
<organism evidence="2 3">
    <name type="scientific">Macleaya cordata</name>
    <name type="common">Five-seeded plume-poppy</name>
    <name type="synonym">Bocconia cordata</name>
    <dbReference type="NCBI Taxonomy" id="56857"/>
    <lineage>
        <taxon>Eukaryota</taxon>
        <taxon>Viridiplantae</taxon>
        <taxon>Streptophyta</taxon>
        <taxon>Embryophyta</taxon>
        <taxon>Tracheophyta</taxon>
        <taxon>Spermatophyta</taxon>
        <taxon>Magnoliopsida</taxon>
        <taxon>Ranunculales</taxon>
        <taxon>Papaveraceae</taxon>
        <taxon>Papaveroideae</taxon>
        <taxon>Macleaya</taxon>
    </lineage>
</organism>
<dbReference type="OMA" id="EEKWNRP"/>
<keyword evidence="3" id="KW-1185">Reference proteome</keyword>
<feature type="compositionally biased region" description="Low complexity" evidence="1">
    <location>
        <begin position="162"/>
        <end position="174"/>
    </location>
</feature>
<dbReference type="STRING" id="56857.A0A200Q1K9"/>
<dbReference type="OrthoDB" id="1153117at2759"/>
<comment type="caution">
    <text evidence="2">The sequence shown here is derived from an EMBL/GenBank/DDBJ whole genome shotgun (WGS) entry which is preliminary data.</text>
</comment>
<evidence type="ECO:0000256" key="1">
    <source>
        <dbReference type="SAM" id="MobiDB-lite"/>
    </source>
</evidence>
<dbReference type="InParanoid" id="A0A200Q1K9"/>